<dbReference type="Proteomes" id="UP000240493">
    <property type="component" value="Unassembled WGS sequence"/>
</dbReference>
<dbReference type="AlphaFoldDB" id="A0A2T3ZPQ7"/>
<evidence type="ECO:0000313" key="2">
    <source>
        <dbReference type="EMBL" id="PTB46785.1"/>
    </source>
</evidence>
<accession>A0A2T3ZPQ7</accession>
<proteinExistence type="predicted"/>
<sequence>MPHRQRVNAGARLSKQWPGGLWTIQDQSKGGCWTAASLDTGSCGGTAGEAQVCVVLLAAHGGLPRRRTTSRLTGGNGQGGIRWPGFSRDAEQQTANDWPAAHGARWTMRHGWAPMLGRSWMPSWVSADHGAMRCAKQRLGRRRSQRRRRWWMVEVSDTNRRLALIGRGEKRNRTYALGAHCSRRAGAVEAGNTLRCLRPQAACCGACTPYYSIGRLSTNRASAVSN</sequence>
<evidence type="ECO:0000313" key="3">
    <source>
        <dbReference type="Proteomes" id="UP000240493"/>
    </source>
</evidence>
<feature type="region of interest" description="Disordered" evidence="1">
    <location>
        <begin position="67"/>
        <end position="95"/>
    </location>
</feature>
<protein>
    <submittedName>
        <fullName evidence="2">Uncharacterized protein</fullName>
    </submittedName>
</protein>
<keyword evidence="3" id="KW-1185">Reference proteome</keyword>
<name>A0A2T3ZPQ7_TRIA4</name>
<evidence type="ECO:0000256" key="1">
    <source>
        <dbReference type="SAM" id="MobiDB-lite"/>
    </source>
</evidence>
<dbReference type="EMBL" id="KZ679256">
    <property type="protein sequence ID" value="PTB46785.1"/>
    <property type="molecule type" value="Genomic_DNA"/>
</dbReference>
<reference evidence="2 3" key="1">
    <citation type="submission" date="2016-07" db="EMBL/GenBank/DDBJ databases">
        <title>Multiple horizontal gene transfer events from other fungi enriched the ability of initially mycotrophic Trichoderma (Ascomycota) to feed on dead plant biomass.</title>
        <authorList>
            <consortium name="DOE Joint Genome Institute"/>
            <person name="Aerts A."/>
            <person name="Atanasova L."/>
            <person name="Chenthamara K."/>
            <person name="Zhang J."/>
            <person name="Grujic M."/>
            <person name="Henrissat B."/>
            <person name="Kuo A."/>
            <person name="Salamov A."/>
            <person name="Lipzen A."/>
            <person name="Labutti K."/>
            <person name="Barry K."/>
            <person name="Miao Y."/>
            <person name="Rahimi M.J."/>
            <person name="Shen Q."/>
            <person name="Grigoriev I.V."/>
            <person name="Kubicek C.P."/>
            <person name="Druzhinina I.S."/>
        </authorList>
    </citation>
    <scope>NUCLEOTIDE SEQUENCE [LARGE SCALE GENOMIC DNA]</scope>
    <source>
        <strain evidence="2 3">CBS 433.97</strain>
    </source>
</reference>
<organism evidence="2 3">
    <name type="scientific">Trichoderma asperellum (strain ATCC 204424 / CBS 433.97 / NBRC 101777)</name>
    <dbReference type="NCBI Taxonomy" id="1042311"/>
    <lineage>
        <taxon>Eukaryota</taxon>
        <taxon>Fungi</taxon>
        <taxon>Dikarya</taxon>
        <taxon>Ascomycota</taxon>
        <taxon>Pezizomycotina</taxon>
        <taxon>Sordariomycetes</taxon>
        <taxon>Hypocreomycetidae</taxon>
        <taxon>Hypocreales</taxon>
        <taxon>Hypocreaceae</taxon>
        <taxon>Trichoderma</taxon>
    </lineage>
</organism>
<gene>
    <name evidence="2" type="ORF">M441DRAFT_445470</name>
</gene>